<name>A0A7W9FNG9_9HYPH</name>
<evidence type="ECO:0000259" key="5">
    <source>
        <dbReference type="Pfam" id="PF13458"/>
    </source>
</evidence>
<feature type="signal peptide" evidence="4">
    <location>
        <begin position="1"/>
        <end position="28"/>
    </location>
</feature>
<protein>
    <submittedName>
        <fullName evidence="6">ABC-type branched-subunit amino acid transport system substrate-binding protein</fullName>
    </submittedName>
</protein>
<reference evidence="6 7" key="1">
    <citation type="submission" date="2020-08" db="EMBL/GenBank/DDBJ databases">
        <title>Genomic Encyclopedia of Type Strains, Phase IV (KMG-IV): sequencing the most valuable type-strain genomes for metagenomic binning, comparative biology and taxonomic classification.</title>
        <authorList>
            <person name="Goeker M."/>
        </authorList>
    </citation>
    <scope>NUCLEOTIDE SEQUENCE [LARGE SCALE GENOMIC DNA]</scope>
    <source>
        <strain evidence="6 7">DSM 16268</strain>
    </source>
</reference>
<dbReference type="GO" id="GO:0006865">
    <property type="term" value="P:amino acid transport"/>
    <property type="evidence" value="ECO:0007669"/>
    <property type="project" value="UniProtKB-KW"/>
</dbReference>
<evidence type="ECO:0000313" key="7">
    <source>
        <dbReference type="Proteomes" id="UP000523821"/>
    </source>
</evidence>
<dbReference type="PANTHER" id="PTHR30483:SF6">
    <property type="entry name" value="PERIPLASMIC BINDING PROTEIN OF ABC TRANSPORTER FOR NATURAL AMINO ACIDS"/>
    <property type="match status" value="1"/>
</dbReference>
<feature type="chain" id="PRO_5030685243" evidence="4">
    <location>
        <begin position="29"/>
        <end position="404"/>
    </location>
</feature>
<dbReference type="CDD" id="cd06339">
    <property type="entry name" value="PBP1_YraM_LppC_lipoprotein-like"/>
    <property type="match status" value="1"/>
</dbReference>
<evidence type="ECO:0000256" key="4">
    <source>
        <dbReference type="SAM" id="SignalP"/>
    </source>
</evidence>
<evidence type="ECO:0000256" key="1">
    <source>
        <dbReference type="ARBA" id="ARBA00010062"/>
    </source>
</evidence>
<dbReference type="PANTHER" id="PTHR30483">
    <property type="entry name" value="LEUCINE-SPECIFIC-BINDING PROTEIN"/>
    <property type="match status" value="1"/>
</dbReference>
<gene>
    <name evidence="6" type="ORF">GGQ63_002946</name>
</gene>
<dbReference type="InterPro" id="IPR051010">
    <property type="entry name" value="BCAA_transport"/>
</dbReference>
<dbReference type="Proteomes" id="UP000523821">
    <property type="component" value="Unassembled WGS sequence"/>
</dbReference>
<evidence type="ECO:0000313" key="6">
    <source>
        <dbReference type="EMBL" id="MBB5753871.1"/>
    </source>
</evidence>
<dbReference type="PROSITE" id="PS51257">
    <property type="entry name" value="PROKAR_LIPOPROTEIN"/>
    <property type="match status" value="1"/>
</dbReference>
<dbReference type="EMBL" id="JACHOO010000006">
    <property type="protein sequence ID" value="MBB5753871.1"/>
    <property type="molecule type" value="Genomic_DNA"/>
</dbReference>
<accession>A0A7W9FNG9</accession>
<dbReference type="InterPro" id="IPR028082">
    <property type="entry name" value="Peripla_BP_I"/>
</dbReference>
<keyword evidence="3" id="KW-0029">Amino-acid transport</keyword>
<evidence type="ECO:0000256" key="2">
    <source>
        <dbReference type="ARBA" id="ARBA00022729"/>
    </source>
</evidence>
<keyword evidence="3" id="KW-0813">Transport</keyword>
<keyword evidence="2 4" id="KW-0732">Signal</keyword>
<keyword evidence="7" id="KW-1185">Reference proteome</keyword>
<dbReference type="Gene3D" id="3.40.50.2300">
    <property type="match status" value="2"/>
</dbReference>
<proteinExistence type="inferred from homology"/>
<comment type="caution">
    <text evidence="6">The sequence shown here is derived from an EMBL/GenBank/DDBJ whole genome shotgun (WGS) entry which is preliminary data.</text>
</comment>
<evidence type="ECO:0000256" key="3">
    <source>
        <dbReference type="ARBA" id="ARBA00022970"/>
    </source>
</evidence>
<dbReference type="AlphaFoldDB" id="A0A7W9FNG9"/>
<dbReference type="RefSeq" id="WP_343061157.1">
    <property type="nucleotide sequence ID" value="NZ_JACHOO010000006.1"/>
</dbReference>
<comment type="similarity">
    <text evidence="1">Belongs to the leucine-binding protein family.</text>
</comment>
<dbReference type="InterPro" id="IPR028081">
    <property type="entry name" value="Leu-bd"/>
</dbReference>
<sequence>MLRLIRSVTGLRPIVRASALVAGLVALAACSSSLQESGPAPVAQASGPQPVTGEVLGSGSVRVALLVPQSATGNAGQIGLALKNAADLALREFSGANIQIMVKDDRGTPDGARAATSEAIAQGAEVILGPLFAQSVTAAASIAKPAGVPVIAFSTDTSAASRGVYLLSFLPQTDVDRIIGYAATQGRRSYVALLPANGYGTVVEAALQKAVSVNGGRVVGIQRYQLDRTDMQGKAEAAAEVILAGQADAVFMPDAGDAAPFLAQVLAAKGVRGDAVKFLGSGQWDDPRIAAEPSLRGAWYPAPDKAGFQGFAARYQAAFGQPPQRAASLAYDAVSLAAGLAARFGEQRFAPDTIANPSGFLGIDGAFRFLPDGTNQRGLAVYELGTGAPTLLDPAPRSFSRAGF</sequence>
<dbReference type="Pfam" id="PF13458">
    <property type="entry name" value="Peripla_BP_6"/>
    <property type="match status" value="1"/>
</dbReference>
<feature type="domain" description="Leucine-binding protein" evidence="5">
    <location>
        <begin position="61"/>
        <end position="385"/>
    </location>
</feature>
<dbReference type="SUPFAM" id="SSF53822">
    <property type="entry name" value="Periplasmic binding protein-like I"/>
    <property type="match status" value="1"/>
</dbReference>
<organism evidence="6 7">
    <name type="scientific">Prosthecomicrobium pneumaticum</name>
    <dbReference type="NCBI Taxonomy" id="81895"/>
    <lineage>
        <taxon>Bacteria</taxon>
        <taxon>Pseudomonadati</taxon>
        <taxon>Pseudomonadota</taxon>
        <taxon>Alphaproteobacteria</taxon>
        <taxon>Hyphomicrobiales</taxon>
        <taxon>Kaistiaceae</taxon>
        <taxon>Prosthecomicrobium</taxon>
    </lineage>
</organism>